<keyword evidence="4" id="KW-0067">ATP-binding</keyword>
<keyword evidence="5" id="KW-0460">Magnesium</keyword>
<dbReference type="InterPro" id="IPR016185">
    <property type="entry name" value="PreATP-grasp_dom_sf"/>
</dbReference>
<protein>
    <submittedName>
        <fullName evidence="7">Glutathionylspermidine synthase family protein</fullName>
    </submittedName>
</protein>
<dbReference type="GO" id="GO:0016874">
    <property type="term" value="F:ligase activity"/>
    <property type="evidence" value="ECO:0007669"/>
    <property type="project" value="UniProtKB-KW"/>
</dbReference>
<dbReference type="AlphaFoldDB" id="A0A9X9XCE4"/>
<name>A0A9X9XCE4_9PROT</name>
<evidence type="ECO:0000256" key="5">
    <source>
        <dbReference type="ARBA" id="ARBA00022842"/>
    </source>
</evidence>
<evidence type="ECO:0000313" key="8">
    <source>
        <dbReference type="Proteomes" id="UP001138709"/>
    </source>
</evidence>
<comment type="caution">
    <text evidence="7">The sequence shown here is derived from an EMBL/GenBank/DDBJ whole genome shotgun (WGS) entry which is preliminary data.</text>
</comment>
<evidence type="ECO:0000259" key="6">
    <source>
        <dbReference type="Pfam" id="PF03738"/>
    </source>
</evidence>
<dbReference type="EMBL" id="JAAEDL010000011">
    <property type="protein sequence ID" value="MBR0681380.1"/>
    <property type="molecule type" value="Genomic_DNA"/>
</dbReference>
<keyword evidence="1" id="KW-0436">Ligase</keyword>
<gene>
    <name evidence="7" type="ORF">GXW74_12865</name>
</gene>
<evidence type="ECO:0000313" key="7">
    <source>
        <dbReference type="EMBL" id="MBR0681380.1"/>
    </source>
</evidence>
<evidence type="ECO:0000256" key="1">
    <source>
        <dbReference type="ARBA" id="ARBA00022598"/>
    </source>
</evidence>
<dbReference type="GO" id="GO:0005524">
    <property type="term" value="F:ATP binding"/>
    <property type="evidence" value="ECO:0007669"/>
    <property type="project" value="UniProtKB-KW"/>
</dbReference>
<keyword evidence="3" id="KW-0547">Nucleotide-binding</keyword>
<proteinExistence type="predicted"/>
<accession>A0A9X9XCE4</accession>
<evidence type="ECO:0000256" key="2">
    <source>
        <dbReference type="ARBA" id="ARBA00022723"/>
    </source>
</evidence>
<dbReference type="Proteomes" id="UP001138709">
    <property type="component" value="Unassembled WGS sequence"/>
</dbReference>
<dbReference type="SUPFAM" id="SSF56059">
    <property type="entry name" value="Glutathione synthetase ATP-binding domain-like"/>
    <property type="match status" value="1"/>
</dbReference>
<dbReference type="GO" id="GO:0046872">
    <property type="term" value="F:metal ion binding"/>
    <property type="evidence" value="ECO:0007669"/>
    <property type="project" value="UniProtKB-KW"/>
</dbReference>
<dbReference type="Pfam" id="PF03738">
    <property type="entry name" value="GSP_synth"/>
    <property type="match status" value="1"/>
</dbReference>
<organism evidence="7 8">
    <name type="scientific">Neoroseomonas eburnea</name>
    <dbReference type="NCBI Taxonomy" id="1346889"/>
    <lineage>
        <taxon>Bacteria</taxon>
        <taxon>Pseudomonadati</taxon>
        <taxon>Pseudomonadota</taxon>
        <taxon>Alphaproteobacteria</taxon>
        <taxon>Acetobacterales</taxon>
        <taxon>Acetobacteraceae</taxon>
        <taxon>Neoroseomonas</taxon>
    </lineage>
</organism>
<sequence>MGALPVPAIERRVLVRDDAFPRRAEALGFTFHSPDEREYWARDACYVLTPEAIEALQAAARELLPMIEAAVESVVRRGDYRAFGFTPRLVALVEASYRAAEPSLYGRFDFRLSPDGGVKLFEFNAETPAALLEAAVVQLAWFEETPAGPATRPGDDQWNAIDDALVARWPAMGLPRRIHFAAERDRGDEIAQVAYLMATAGAAGHETAFLPVDDISWQQETGFVEPSGRPIEACFKLYPWDWLDAEEGGRLLPLGRTRWIEPARRMLHANKAILAELWSMFPGHPLLLPASLDRAAIDGPAIGKPALGLEGHGMRVEGVAEDASTDIAEGLPPSPTIWQQWAPLPGHATPSGVAYPVMGVWVVGDDPCGLGIREGDELVTTLEDRFVPHVVL</sequence>
<evidence type="ECO:0000256" key="3">
    <source>
        <dbReference type="ARBA" id="ARBA00022741"/>
    </source>
</evidence>
<feature type="domain" description="Glutathionylspermidine synthase pre-ATP-grasp-like" evidence="6">
    <location>
        <begin position="22"/>
        <end position="391"/>
    </location>
</feature>
<dbReference type="InterPro" id="IPR005494">
    <property type="entry name" value="GSPS_pre-ATP-grasp-like_dom"/>
</dbReference>
<reference evidence="7" key="1">
    <citation type="submission" date="2020-01" db="EMBL/GenBank/DDBJ databases">
        <authorList>
            <person name="Rat A."/>
        </authorList>
    </citation>
    <scope>NUCLEOTIDE SEQUENCE</scope>
    <source>
        <strain evidence="7">LMG 31228</strain>
    </source>
</reference>
<keyword evidence="8" id="KW-1185">Reference proteome</keyword>
<reference evidence="7" key="2">
    <citation type="journal article" date="2021" name="Syst. Appl. Microbiol.">
        <title>Roseomonas hellenica sp. nov., isolated from roots of wild-growing Alkanna tinctoria.</title>
        <authorList>
            <person name="Rat A."/>
            <person name="Naranjo H.D."/>
            <person name="Lebbe L."/>
            <person name="Cnockaert M."/>
            <person name="Krigas N."/>
            <person name="Grigoriadou K."/>
            <person name="Maloupa E."/>
            <person name="Willems A."/>
        </authorList>
    </citation>
    <scope>NUCLEOTIDE SEQUENCE</scope>
    <source>
        <strain evidence="7">LMG 31228</strain>
    </source>
</reference>
<keyword evidence="2" id="KW-0479">Metal-binding</keyword>
<evidence type="ECO:0000256" key="4">
    <source>
        <dbReference type="ARBA" id="ARBA00022840"/>
    </source>
</evidence>
<dbReference type="SUPFAM" id="SSF52440">
    <property type="entry name" value="PreATP-grasp domain"/>
    <property type="match status" value="1"/>
</dbReference>
<dbReference type="Gene3D" id="3.30.1490.330">
    <property type="match status" value="1"/>
</dbReference>